<keyword evidence="3" id="KW-1185">Reference proteome</keyword>
<dbReference type="SUPFAM" id="SSF47413">
    <property type="entry name" value="lambda repressor-like DNA-binding domains"/>
    <property type="match status" value="1"/>
</dbReference>
<protein>
    <submittedName>
        <fullName evidence="2">XRE family transcriptional regulator</fullName>
    </submittedName>
</protein>
<dbReference type="GO" id="GO:0003677">
    <property type="term" value="F:DNA binding"/>
    <property type="evidence" value="ECO:0007669"/>
    <property type="project" value="InterPro"/>
</dbReference>
<dbReference type="Gene3D" id="1.10.260.40">
    <property type="entry name" value="lambda repressor-like DNA-binding domains"/>
    <property type="match status" value="1"/>
</dbReference>
<evidence type="ECO:0000313" key="3">
    <source>
        <dbReference type="Proteomes" id="UP000276568"/>
    </source>
</evidence>
<dbReference type="OrthoDB" id="1798756at2"/>
<dbReference type="Proteomes" id="UP000276568">
    <property type="component" value="Unassembled WGS sequence"/>
</dbReference>
<dbReference type="InterPro" id="IPR001387">
    <property type="entry name" value="Cro/C1-type_HTH"/>
</dbReference>
<name>A0A3N0HZZ1_9FIRM</name>
<comment type="caution">
    <text evidence="2">The sequence shown here is derived from an EMBL/GenBank/DDBJ whole genome shotgun (WGS) entry which is preliminary data.</text>
</comment>
<feature type="domain" description="HTH cro/C1-type" evidence="1">
    <location>
        <begin position="7"/>
        <end position="61"/>
    </location>
</feature>
<dbReference type="SMART" id="SM00530">
    <property type="entry name" value="HTH_XRE"/>
    <property type="match status" value="1"/>
</dbReference>
<dbReference type="RefSeq" id="WP_128520248.1">
    <property type="nucleotide sequence ID" value="NZ_RJQC01000002.1"/>
</dbReference>
<evidence type="ECO:0000259" key="1">
    <source>
        <dbReference type="PROSITE" id="PS50943"/>
    </source>
</evidence>
<evidence type="ECO:0000313" key="2">
    <source>
        <dbReference type="EMBL" id="RNM30331.1"/>
    </source>
</evidence>
<dbReference type="AlphaFoldDB" id="A0A3N0HZZ1"/>
<proteinExistence type="predicted"/>
<gene>
    <name evidence="2" type="ORF">EDX97_05930</name>
</gene>
<dbReference type="InterPro" id="IPR010982">
    <property type="entry name" value="Lambda_DNA-bd_dom_sf"/>
</dbReference>
<sequence length="66" mass="7515">MPQKITLKAARVNAKLTLKEASKALGIDESTLVRWEKQPGLVQSKYYPKIQEVYGFPVDSIIFFET</sequence>
<dbReference type="Pfam" id="PF01381">
    <property type="entry name" value="HTH_3"/>
    <property type="match status" value="1"/>
</dbReference>
<reference evidence="2 3" key="1">
    <citation type="submission" date="2018-11" db="EMBL/GenBank/DDBJ databases">
        <title>Clostridium sp. nov., a member of the family Erysipelotrichaceae isolated from pig faeces.</title>
        <authorList>
            <person name="Chang Y.-H."/>
        </authorList>
    </citation>
    <scope>NUCLEOTIDE SEQUENCE [LARGE SCALE GENOMIC DNA]</scope>
    <source>
        <strain evidence="2 3">YH-panp20</strain>
    </source>
</reference>
<dbReference type="CDD" id="cd00093">
    <property type="entry name" value="HTH_XRE"/>
    <property type="match status" value="1"/>
</dbReference>
<dbReference type="PROSITE" id="PS50943">
    <property type="entry name" value="HTH_CROC1"/>
    <property type="match status" value="1"/>
</dbReference>
<dbReference type="EMBL" id="RJQC01000002">
    <property type="protein sequence ID" value="RNM30331.1"/>
    <property type="molecule type" value="Genomic_DNA"/>
</dbReference>
<accession>A0A3N0HZZ1</accession>
<organism evidence="2 3">
    <name type="scientific">Absicoccus porci</name>
    <dbReference type="NCBI Taxonomy" id="2486576"/>
    <lineage>
        <taxon>Bacteria</taxon>
        <taxon>Bacillati</taxon>
        <taxon>Bacillota</taxon>
        <taxon>Erysipelotrichia</taxon>
        <taxon>Erysipelotrichales</taxon>
        <taxon>Erysipelotrichaceae</taxon>
        <taxon>Absicoccus</taxon>
    </lineage>
</organism>